<keyword evidence="2" id="KW-1185">Reference proteome</keyword>
<evidence type="ECO:0000313" key="2">
    <source>
        <dbReference type="Proteomes" id="UP000801492"/>
    </source>
</evidence>
<dbReference type="PANTHER" id="PTHR45749:SF23">
    <property type="entry name" value="ZINC FINGER MYM-TYPE PROTEIN 1-LIKE"/>
    <property type="match status" value="1"/>
</dbReference>
<organism evidence="1 2">
    <name type="scientific">Ignelater luminosus</name>
    <name type="common">Cucubano</name>
    <name type="synonym">Pyrophorus luminosus</name>
    <dbReference type="NCBI Taxonomy" id="2038154"/>
    <lineage>
        <taxon>Eukaryota</taxon>
        <taxon>Metazoa</taxon>
        <taxon>Ecdysozoa</taxon>
        <taxon>Arthropoda</taxon>
        <taxon>Hexapoda</taxon>
        <taxon>Insecta</taxon>
        <taxon>Pterygota</taxon>
        <taxon>Neoptera</taxon>
        <taxon>Endopterygota</taxon>
        <taxon>Coleoptera</taxon>
        <taxon>Polyphaga</taxon>
        <taxon>Elateriformia</taxon>
        <taxon>Elateroidea</taxon>
        <taxon>Elateridae</taxon>
        <taxon>Agrypninae</taxon>
        <taxon>Pyrophorini</taxon>
        <taxon>Ignelater</taxon>
    </lineage>
</organism>
<accession>A0A8K0GLG3</accession>
<name>A0A8K0GLG3_IGNLU</name>
<sequence length="252" mass="28778">MKKRGQTEARIDFKLFEQLEDERKYWRNVLLRVVVAGKSLATRGLSFRGKTDKFKSTNMMLSEFDPVDSTPDITNVDQLSLTVRFVQDKAEPLKRFLCFLSNTGHKAEDMLLAVMDTFKTLNVNLMTTLTISALEAIKSDSAHQKALVKNKATRLLAQLDSLETAILSEFWESILKQFNIVSRILQGVDTDVELVSRLYDSLITFVENKRDSFDAFEVAGKKNPHKNTEAVVRELLRGKNETISITREKCCY</sequence>
<proteinExistence type="predicted"/>
<dbReference type="OrthoDB" id="6781995at2759"/>
<gene>
    <name evidence="1" type="ORF">ILUMI_01722</name>
</gene>
<dbReference type="PANTHER" id="PTHR45749">
    <property type="match status" value="1"/>
</dbReference>
<comment type="caution">
    <text evidence="1">The sequence shown here is derived from an EMBL/GenBank/DDBJ whole genome shotgun (WGS) entry which is preliminary data.</text>
</comment>
<dbReference type="EMBL" id="VTPC01000768">
    <property type="protein sequence ID" value="KAF2904454.1"/>
    <property type="molecule type" value="Genomic_DNA"/>
</dbReference>
<evidence type="ECO:0000313" key="1">
    <source>
        <dbReference type="EMBL" id="KAF2904454.1"/>
    </source>
</evidence>
<protein>
    <submittedName>
        <fullName evidence="1">Uncharacterized protein</fullName>
    </submittedName>
</protein>
<reference evidence="1" key="1">
    <citation type="submission" date="2019-08" db="EMBL/GenBank/DDBJ databases">
        <title>The genome of the North American firefly Photinus pyralis.</title>
        <authorList>
            <consortium name="Photinus pyralis genome working group"/>
            <person name="Fallon T.R."/>
            <person name="Sander Lower S.E."/>
            <person name="Weng J.-K."/>
        </authorList>
    </citation>
    <scope>NUCLEOTIDE SEQUENCE</scope>
    <source>
        <strain evidence="1">TRF0915ILg1</strain>
        <tissue evidence="1">Whole body</tissue>
    </source>
</reference>
<dbReference type="AlphaFoldDB" id="A0A8K0GLG3"/>
<dbReference type="Proteomes" id="UP000801492">
    <property type="component" value="Unassembled WGS sequence"/>
</dbReference>